<evidence type="ECO:0000313" key="3">
    <source>
        <dbReference type="Proteomes" id="UP000289775"/>
    </source>
</evidence>
<protein>
    <recommendedName>
        <fullName evidence="4">YcxB-like protein domain-containing protein</fullName>
    </recommendedName>
</protein>
<proteinExistence type="predicted"/>
<dbReference type="AlphaFoldDB" id="A0A444WA65"/>
<keyword evidence="1" id="KW-1133">Transmembrane helix</keyword>
<name>A0A444WA65_9FLAO</name>
<feature type="transmembrane region" description="Helical" evidence="1">
    <location>
        <begin position="27"/>
        <end position="46"/>
    </location>
</feature>
<dbReference type="Proteomes" id="UP000289775">
    <property type="component" value="Unassembled WGS sequence"/>
</dbReference>
<accession>A0A444WA65</accession>
<keyword evidence="3" id="KW-1185">Reference proteome</keyword>
<gene>
    <name evidence="2" type="ORF">NU09_2332</name>
</gene>
<evidence type="ECO:0008006" key="4">
    <source>
        <dbReference type="Google" id="ProtNLM"/>
    </source>
</evidence>
<sequence length="178" mass="21323">MRIEYNFNENFFFKKQNKLFRLTYKKYIESIIVRGLLLLFLIILSINDYESPGKNLAILFPFIFYFVLDIVLKITAIYKAKKSFFESVNRLKNYQLKLDTPMLINIDDDNFSINGYGMQTTINLDLITNYKLEKDYMLIYILGTSQPSFIFSIEEVGRDNFYNIHKLIQYSKYRNRTI</sequence>
<keyword evidence="1" id="KW-0472">Membrane</keyword>
<feature type="transmembrane region" description="Helical" evidence="1">
    <location>
        <begin position="58"/>
        <end position="78"/>
    </location>
</feature>
<dbReference type="EMBL" id="JUIW01000007">
    <property type="protein sequence ID" value="RYJ42546.1"/>
    <property type="molecule type" value="Genomic_DNA"/>
</dbReference>
<organism evidence="2 3">
    <name type="scientific">Flavobacterium beibuense</name>
    <dbReference type="NCBI Taxonomy" id="657326"/>
    <lineage>
        <taxon>Bacteria</taxon>
        <taxon>Pseudomonadati</taxon>
        <taxon>Bacteroidota</taxon>
        <taxon>Flavobacteriia</taxon>
        <taxon>Flavobacteriales</taxon>
        <taxon>Flavobacteriaceae</taxon>
        <taxon>Flavobacterium</taxon>
    </lineage>
</organism>
<evidence type="ECO:0000313" key="2">
    <source>
        <dbReference type="EMBL" id="RYJ42546.1"/>
    </source>
</evidence>
<reference evidence="2 3" key="1">
    <citation type="submission" date="2014-12" db="EMBL/GenBank/DDBJ databases">
        <title>Genome sequence of Flavobacterium beibuense RSKm HC5.</title>
        <authorList>
            <person name="Kim J.F."/>
            <person name="Song J.Y."/>
            <person name="Kwak M.-J."/>
            <person name="Lee S.-W."/>
        </authorList>
    </citation>
    <scope>NUCLEOTIDE SEQUENCE [LARGE SCALE GENOMIC DNA]</scope>
    <source>
        <strain evidence="2 3">RSKm HC5</strain>
    </source>
</reference>
<dbReference type="RefSeq" id="WP_129751439.1">
    <property type="nucleotide sequence ID" value="NZ_JUIW01000007.1"/>
</dbReference>
<comment type="caution">
    <text evidence="2">The sequence shown here is derived from an EMBL/GenBank/DDBJ whole genome shotgun (WGS) entry which is preliminary data.</text>
</comment>
<evidence type="ECO:0000256" key="1">
    <source>
        <dbReference type="SAM" id="Phobius"/>
    </source>
</evidence>
<keyword evidence="1" id="KW-0812">Transmembrane</keyword>